<gene>
    <name evidence="2" type="ORF">L0M14_00615</name>
</gene>
<feature type="domain" description="DUF6916" evidence="1">
    <location>
        <begin position="4"/>
        <end position="91"/>
    </location>
</feature>
<evidence type="ECO:0000259" key="1">
    <source>
        <dbReference type="Pfam" id="PF21880"/>
    </source>
</evidence>
<dbReference type="EMBL" id="CP090978">
    <property type="protein sequence ID" value="UJF33807.1"/>
    <property type="molecule type" value="Genomic_DNA"/>
</dbReference>
<organism evidence="2 3">
    <name type="scientific">Paenibacillus hexagrammi</name>
    <dbReference type="NCBI Taxonomy" id="2908839"/>
    <lineage>
        <taxon>Bacteria</taxon>
        <taxon>Bacillati</taxon>
        <taxon>Bacillota</taxon>
        <taxon>Bacilli</taxon>
        <taxon>Bacillales</taxon>
        <taxon>Paenibacillaceae</taxon>
        <taxon>Paenibacillus</taxon>
    </lineage>
</organism>
<dbReference type="Proteomes" id="UP001649230">
    <property type="component" value="Chromosome"/>
</dbReference>
<dbReference type="Pfam" id="PF21880">
    <property type="entry name" value="DUF6916"/>
    <property type="match status" value="1"/>
</dbReference>
<proteinExistence type="predicted"/>
<accession>A0ABY3SLG9</accession>
<dbReference type="InterPro" id="IPR054209">
    <property type="entry name" value="DUF6916"/>
</dbReference>
<evidence type="ECO:0000313" key="2">
    <source>
        <dbReference type="EMBL" id="UJF33807.1"/>
    </source>
</evidence>
<name>A0ABY3SLG9_9BACL</name>
<reference evidence="2 3" key="1">
    <citation type="journal article" date="2024" name="Int. J. Syst. Evol. Microbiol.">
        <title>Paenibacillus hexagrammi sp. nov., a novel bacterium isolated from the gut content of Hexagrammos agrammus.</title>
        <authorList>
            <person name="Jung H.K."/>
            <person name="Kim D.G."/>
            <person name="Zin H."/>
            <person name="Park J."/>
            <person name="Jung H."/>
            <person name="Kim Y.O."/>
            <person name="Kong H.J."/>
            <person name="Kim J.W."/>
            <person name="Kim Y.S."/>
        </authorList>
    </citation>
    <scope>NUCLEOTIDE SEQUENCE [LARGE SCALE GENOMIC DNA]</scope>
    <source>
        <strain evidence="2 3">YPD9-1</strain>
    </source>
</reference>
<evidence type="ECO:0000313" key="3">
    <source>
        <dbReference type="Proteomes" id="UP001649230"/>
    </source>
</evidence>
<protein>
    <recommendedName>
        <fullName evidence="1">DUF6916 domain-containing protein</fullName>
    </recommendedName>
</protein>
<keyword evidence="3" id="KW-1185">Reference proteome</keyword>
<sequence length="98" mass="10809">MISLSAAVNLRGSSFQLVGPQGEPLTLQLTEVEDRGTNDWVEQFSLLFRGPLAAPLQQNLYGLQHETLGAVDWMLVPVGKDTEGYTYEAVFNLLKQGE</sequence>
<dbReference type="RefSeq" id="WP_235120198.1">
    <property type="nucleotide sequence ID" value="NZ_CP090978.1"/>
</dbReference>